<proteinExistence type="inferred from homology"/>
<protein>
    <recommendedName>
        <fullName evidence="5">Cell division protein SepF</fullName>
    </recommendedName>
</protein>
<comment type="caution">
    <text evidence="7">The sequence shown here is derived from an EMBL/GenBank/DDBJ whole genome shotgun (WGS) entry which is preliminary data.</text>
</comment>
<evidence type="ECO:0000256" key="2">
    <source>
        <dbReference type="ARBA" id="ARBA00023210"/>
    </source>
</evidence>
<keyword evidence="1 5" id="KW-0132">Cell division</keyword>
<keyword evidence="2 5" id="KW-0717">Septation</keyword>
<dbReference type="PANTHER" id="PTHR35798:SF1">
    <property type="entry name" value="CELL DIVISION PROTEIN SEPF"/>
    <property type="match status" value="1"/>
</dbReference>
<name>A0A660CCH7_9PSEU</name>
<dbReference type="PANTHER" id="PTHR35798">
    <property type="entry name" value="CELL DIVISION PROTEIN SEPF"/>
    <property type="match status" value="1"/>
</dbReference>
<evidence type="ECO:0000256" key="4">
    <source>
        <dbReference type="ARBA" id="ARBA00044936"/>
    </source>
</evidence>
<dbReference type="GO" id="GO:0043093">
    <property type="term" value="P:FtsZ-dependent cytokinesis"/>
    <property type="evidence" value="ECO:0007669"/>
    <property type="project" value="UniProtKB-UniRule"/>
</dbReference>
<dbReference type="InterPro" id="IPR038594">
    <property type="entry name" value="SepF-like_sf"/>
</dbReference>
<dbReference type="OrthoDB" id="3731101at2"/>
<dbReference type="HAMAP" id="MF_01197">
    <property type="entry name" value="SepF"/>
    <property type="match status" value="1"/>
</dbReference>
<feature type="compositionally biased region" description="Basic and acidic residues" evidence="6">
    <location>
        <begin position="53"/>
        <end position="78"/>
    </location>
</feature>
<comment type="similarity">
    <text evidence="5">Belongs to the SepF family.</text>
</comment>
<dbReference type="GO" id="GO:0005737">
    <property type="term" value="C:cytoplasm"/>
    <property type="evidence" value="ECO:0007669"/>
    <property type="project" value="UniProtKB-SubCell"/>
</dbReference>
<accession>A0A660CCH7</accession>
<keyword evidence="8" id="KW-1185">Reference proteome</keyword>
<dbReference type="GO" id="GO:0000917">
    <property type="term" value="P:division septum assembly"/>
    <property type="evidence" value="ECO:0007669"/>
    <property type="project" value="UniProtKB-KW"/>
</dbReference>
<feature type="compositionally biased region" description="Low complexity" evidence="6">
    <location>
        <begin position="101"/>
        <end position="115"/>
    </location>
</feature>
<feature type="compositionally biased region" description="Basic and acidic residues" evidence="6">
    <location>
        <begin position="23"/>
        <end position="37"/>
    </location>
</feature>
<reference evidence="7 8" key="1">
    <citation type="submission" date="2019-07" db="EMBL/GenBank/DDBJ databases">
        <title>R&amp;d 2014.</title>
        <authorList>
            <person name="Klenk H.-P."/>
        </authorList>
    </citation>
    <scope>NUCLEOTIDE SEQUENCE [LARGE SCALE GENOMIC DNA]</scope>
    <source>
        <strain evidence="7 8">DSM 43194</strain>
    </source>
</reference>
<keyword evidence="3 5" id="KW-0131">Cell cycle</keyword>
<comment type="subcellular location">
    <subcellularLocation>
        <location evidence="5">Cytoplasm</location>
    </subcellularLocation>
    <text evidence="5">Localizes to the division site, in a FtsZ-dependent manner.</text>
</comment>
<evidence type="ECO:0000256" key="3">
    <source>
        <dbReference type="ARBA" id="ARBA00023306"/>
    </source>
</evidence>
<dbReference type="AlphaFoldDB" id="A0A660CCH7"/>
<dbReference type="Gene3D" id="3.30.110.150">
    <property type="entry name" value="SepF-like protein"/>
    <property type="match status" value="1"/>
</dbReference>
<dbReference type="EMBL" id="VLJV01000001">
    <property type="protein sequence ID" value="TWH20074.1"/>
    <property type="molecule type" value="Genomic_DNA"/>
</dbReference>
<dbReference type="Pfam" id="PF04472">
    <property type="entry name" value="SepF"/>
    <property type="match status" value="1"/>
</dbReference>
<comment type="subunit">
    <text evidence="5">Homodimer. Interacts with FtsZ.</text>
</comment>
<dbReference type="InterPro" id="IPR023052">
    <property type="entry name" value="Cell_div_SepF"/>
</dbReference>
<dbReference type="Proteomes" id="UP000317303">
    <property type="component" value="Unassembled WGS sequence"/>
</dbReference>
<evidence type="ECO:0000256" key="1">
    <source>
        <dbReference type="ARBA" id="ARBA00022618"/>
    </source>
</evidence>
<keyword evidence="5" id="KW-0963">Cytoplasm</keyword>
<organism evidence="7 8">
    <name type="scientific">Prauserella rugosa</name>
    <dbReference type="NCBI Taxonomy" id="43354"/>
    <lineage>
        <taxon>Bacteria</taxon>
        <taxon>Bacillati</taxon>
        <taxon>Actinomycetota</taxon>
        <taxon>Actinomycetes</taxon>
        <taxon>Pseudonocardiales</taxon>
        <taxon>Pseudonocardiaceae</taxon>
        <taxon>Prauserella</taxon>
    </lineage>
</organism>
<feature type="region of interest" description="Disordered" evidence="6">
    <location>
        <begin position="52"/>
        <end position="155"/>
    </location>
</feature>
<evidence type="ECO:0000313" key="7">
    <source>
        <dbReference type="EMBL" id="TWH20074.1"/>
    </source>
</evidence>
<comment type="function">
    <text evidence="4 5">Cell division protein that is part of the divisome complex and is recruited early to the Z-ring. Probably stimulates Z-ring formation, perhaps through the cross-linking of FtsZ protofilaments. Its function overlaps with FtsA.</text>
</comment>
<evidence type="ECO:0000256" key="6">
    <source>
        <dbReference type="SAM" id="MobiDB-lite"/>
    </source>
</evidence>
<dbReference type="RefSeq" id="WP_030530949.1">
    <property type="nucleotide sequence ID" value="NZ_JOIJ01000003.1"/>
</dbReference>
<feature type="region of interest" description="Disordered" evidence="6">
    <location>
        <begin position="23"/>
        <end position="42"/>
    </location>
</feature>
<evidence type="ECO:0000313" key="8">
    <source>
        <dbReference type="Proteomes" id="UP000317303"/>
    </source>
</evidence>
<dbReference type="InterPro" id="IPR007561">
    <property type="entry name" value="Cell_div_SepF/SepF-rel"/>
</dbReference>
<evidence type="ECO:0000256" key="5">
    <source>
        <dbReference type="HAMAP-Rule" id="MF_01197"/>
    </source>
</evidence>
<gene>
    <name evidence="5" type="primary">sepF</name>
    <name evidence="7" type="ORF">JD82_01914</name>
</gene>
<sequence>MSTLHKLKAYFGMVPAEDDYYDDAYRRGYSDGGRDPYDSFEDYDGYEGYAYDGYERVERGDRADRADYRDADYDEPPRRGRSRYHVMDEFDEPEPARTRRPVSPAPAASGSSEASVHGALAVDRQPEPVTRLRPAPEPPTRQNAAGRDPLSRIRTLHPTSYTEAREIGEAYRDGTPVIINLTEMDNADAKRVVDFAAGLAFALRGSMDRVTNKVFLLSPPDVDVSAEDRRRIAEGSLFLRR</sequence>